<dbReference type="PRINTS" id="PR00404">
    <property type="entry name" value="MADSDOMAIN"/>
</dbReference>
<evidence type="ECO:0000256" key="5">
    <source>
        <dbReference type="ARBA" id="ARBA00023242"/>
    </source>
</evidence>
<dbReference type="PANTHER" id="PTHR45890:SF1">
    <property type="entry name" value="AARF DOMAIN CONTAINING KINASE 2"/>
    <property type="match status" value="1"/>
</dbReference>
<dbReference type="PANTHER" id="PTHR45890">
    <property type="entry name" value="AARF DOMAIN CONTAINING KINASE 2 (PREDICTED)"/>
    <property type="match status" value="1"/>
</dbReference>
<gene>
    <name evidence="7" type="ORF">HKW66_Vig0149110</name>
</gene>
<dbReference type="GO" id="GO:0046983">
    <property type="term" value="F:protein dimerization activity"/>
    <property type="evidence" value="ECO:0007669"/>
    <property type="project" value="InterPro"/>
</dbReference>
<dbReference type="Gene3D" id="3.40.1810.10">
    <property type="entry name" value="Transcription factor, MADS-box"/>
    <property type="match status" value="1"/>
</dbReference>
<dbReference type="GO" id="GO:0003677">
    <property type="term" value="F:DNA binding"/>
    <property type="evidence" value="ECO:0007669"/>
    <property type="project" value="UniProtKB-KW"/>
</dbReference>
<evidence type="ECO:0000256" key="1">
    <source>
        <dbReference type="ARBA" id="ARBA00004123"/>
    </source>
</evidence>
<dbReference type="PROSITE" id="PS50066">
    <property type="entry name" value="MADS_BOX_2"/>
    <property type="match status" value="1"/>
</dbReference>
<dbReference type="InterPro" id="IPR036879">
    <property type="entry name" value="TF_MADSbox_sf"/>
</dbReference>
<dbReference type="Pfam" id="PF03109">
    <property type="entry name" value="ABC1"/>
    <property type="match status" value="1"/>
</dbReference>
<evidence type="ECO:0000256" key="2">
    <source>
        <dbReference type="ARBA" id="ARBA00023015"/>
    </source>
</evidence>
<keyword evidence="3" id="KW-0238">DNA-binding</keyword>
<dbReference type="Proteomes" id="UP000743370">
    <property type="component" value="Unassembled WGS sequence"/>
</dbReference>
<name>A0A8T0JVA7_PHAAN</name>
<sequence length="564" mass="64701">MSSVQMVSASAINFKLPYQILRHDGPLSDDEDERDQRVTLRPKKWVRLRGVPLRRRLRVKMASWRKIWMMKKVMLVCAKVKKRFKEGHGHFGDLFAGNYLFTQINPTSLKWKDASFPKLVYPLVHPAVLVETYEKGESVAYYVDDLQGHERLKSSIAHIGTHALLKMLLVDNFIHADMHPTNILVRVAQRKSRKRLFKSKPHVVFLDVVKPPLLPESSLVTPITFRVLSVAIELFLVCAVLQNMGRARITLKQISNERSRKTTFLRRKTGLMKKISEFSKRCGGEHCLIMYDDNADGDVEAVTSPENPVEIHSMIQKYYETQLKKERPHKTYGIEEFFKNRKKMIEAEISKVHKQISSIKYPTWDPSFVNMEEDQLRALCARVEAKIEACDEGIKLLKNHKNVPSLMQNFSHGQIIQTPIQALDNEISYLLRNMQEGGGDDAWFSFVPNMAQENATATTSHPNQVNCLQNISQSQPLLEDFMELYDKNYEAVDVPLNSINLFSELEVEELIRELSNEGCDNPVGFSSQPHESILPSISAEYQNQHQGGGPLNALPQTNYYDMLF</sequence>
<evidence type="ECO:0000313" key="8">
    <source>
        <dbReference type="Proteomes" id="UP000743370"/>
    </source>
</evidence>
<dbReference type="InterPro" id="IPR052402">
    <property type="entry name" value="ADCK_kinase"/>
</dbReference>
<evidence type="ECO:0000256" key="3">
    <source>
        <dbReference type="ARBA" id="ARBA00023125"/>
    </source>
</evidence>
<keyword evidence="4" id="KW-0804">Transcription</keyword>
<dbReference type="SMART" id="SM00432">
    <property type="entry name" value="MADS"/>
    <property type="match status" value="1"/>
</dbReference>
<dbReference type="SUPFAM" id="SSF55455">
    <property type="entry name" value="SRF-like"/>
    <property type="match status" value="1"/>
</dbReference>
<keyword evidence="5" id="KW-0539">Nucleus</keyword>
<dbReference type="AlphaFoldDB" id="A0A8T0JVA7"/>
<accession>A0A8T0JVA7</accession>
<protein>
    <submittedName>
        <fullName evidence="7">Agamous-like MADS-box protein</fullName>
    </submittedName>
</protein>
<evidence type="ECO:0000313" key="7">
    <source>
        <dbReference type="EMBL" id="KAG2384325.1"/>
    </source>
</evidence>
<dbReference type="EMBL" id="JABFOF010000008">
    <property type="protein sequence ID" value="KAG2384325.1"/>
    <property type="molecule type" value="Genomic_DNA"/>
</dbReference>
<organism evidence="7 8">
    <name type="scientific">Phaseolus angularis</name>
    <name type="common">Azuki bean</name>
    <name type="synonym">Vigna angularis</name>
    <dbReference type="NCBI Taxonomy" id="3914"/>
    <lineage>
        <taxon>Eukaryota</taxon>
        <taxon>Viridiplantae</taxon>
        <taxon>Streptophyta</taxon>
        <taxon>Embryophyta</taxon>
        <taxon>Tracheophyta</taxon>
        <taxon>Spermatophyta</taxon>
        <taxon>Magnoliopsida</taxon>
        <taxon>eudicotyledons</taxon>
        <taxon>Gunneridae</taxon>
        <taxon>Pentapetalae</taxon>
        <taxon>rosids</taxon>
        <taxon>fabids</taxon>
        <taxon>Fabales</taxon>
        <taxon>Fabaceae</taxon>
        <taxon>Papilionoideae</taxon>
        <taxon>50 kb inversion clade</taxon>
        <taxon>NPAAA clade</taxon>
        <taxon>indigoferoid/millettioid clade</taxon>
        <taxon>Phaseoleae</taxon>
        <taxon>Vigna</taxon>
    </lineage>
</organism>
<comment type="caution">
    <text evidence="7">The sequence shown here is derived from an EMBL/GenBank/DDBJ whole genome shotgun (WGS) entry which is preliminary data.</text>
</comment>
<evidence type="ECO:0000259" key="6">
    <source>
        <dbReference type="PROSITE" id="PS50066"/>
    </source>
</evidence>
<evidence type="ECO:0000256" key="4">
    <source>
        <dbReference type="ARBA" id="ARBA00023163"/>
    </source>
</evidence>
<keyword evidence="2" id="KW-0805">Transcription regulation</keyword>
<dbReference type="InterPro" id="IPR002100">
    <property type="entry name" value="TF_MADSbox"/>
</dbReference>
<reference evidence="7 8" key="1">
    <citation type="submission" date="2020-05" db="EMBL/GenBank/DDBJ databases">
        <title>Vigna angularis (adzuki bean) Var. LongXiaoDou No. 4 denovo assembly.</title>
        <authorList>
            <person name="Xiang H."/>
        </authorList>
    </citation>
    <scope>NUCLEOTIDE SEQUENCE [LARGE SCALE GENOMIC DNA]</scope>
    <source>
        <tissue evidence="7">Leaf</tissue>
    </source>
</reference>
<proteinExistence type="predicted"/>
<dbReference type="InterPro" id="IPR004147">
    <property type="entry name" value="ABC1_dom"/>
</dbReference>
<dbReference type="GO" id="GO:0005634">
    <property type="term" value="C:nucleus"/>
    <property type="evidence" value="ECO:0007669"/>
    <property type="project" value="UniProtKB-SubCell"/>
</dbReference>
<comment type="subcellular location">
    <subcellularLocation>
        <location evidence="1">Nucleus</location>
    </subcellularLocation>
</comment>
<dbReference type="Pfam" id="PF00319">
    <property type="entry name" value="SRF-TF"/>
    <property type="match status" value="1"/>
</dbReference>
<feature type="domain" description="MADS-box" evidence="6">
    <location>
        <begin position="244"/>
        <end position="294"/>
    </location>
</feature>